<accession>A0AAV5T0U1</accession>
<dbReference type="InterPro" id="IPR036063">
    <property type="entry name" value="Smr_dom_sf"/>
</dbReference>
<keyword evidence="2" id="KW-1185">Reference proteome</keyword>
<dbReference type="Proteomes" id="UP001432027">
    <property type="component" value="Unassembled WGS sequence"/>
</dbReference>
<protein>
    <recommendedName>
        <fullName evidence="3">Smr domain-containing protein</fullName>
    </recommendedName>
</protein>
<comment type="caution">
    <text evidence="1">The sequence shown here is derived from an EMBL/GenBank/DDBJ whole genome shotgun (WGS) entry which is preliminary data.</text>
</comment>
<dbReference type="EMBL" id="BTSX01000003">
    <property type="protein sequence ID" value="GMS88157.1"/>
    <property type="molecule type" value="Genomic_DNA"/>
</dbReference>
<organism evidence="1 2">
    <name type="scientific">Pristionchus entomophagus</name>
    <dbReference type="NCBI Taxonomy" id="358040"/>
    <lineage>
        <taxon>Eukaryota</taxon>
        <taxon>Metazoa</taxon>
        <taxon>Ecdysozoa</taxon>
        <taxon>Nematoda</taxon>
        <taxon>Chromadorea</taxon>
        <taxon>Rhabditida</taxon>
        <taxon>Rhabditina</taxon>
        <taxon>Diplogasteromorpha</taxon>
        <taxon>Diplogasteroidea</taxon>
        <taxon>Neodiplogasteridae</taxon>
        <taxon>Pristionchus</taxon>
    </lineage>
</organism>
<gene>
    <name evidence="1" type="ORF">PENTCL1PPCAC_10332</name>
</gene>
<sequence length="136" mass="15690">MDNMTIKNGGIMTMAGLYKAFLSLQAQRDTASMLRLHNYYNSYLDPEVLDLHFLPAENKGLAIPMLEKRILEIAGGKRPKTELIVVTGRGKRNKNAKSRKIGRIRMEITNLFISIYLGQRIRFRVQQRGRLHDLFL</sequence>
<proteinExistence type="predicted"/>
<evidence type="ECO:0000313" key="1">
    <source>
        <dbReference type="EMBL" id="GMS88157.1"/>
    </source>
</evidence>
<dbReference type="AlphaFoldDB" id="A0AAV5T0U1"/>
<evidence type="ECO:0000313" key="2">
    <source>
        <dbReference type="Proteomes" id="UP001432027"/>
    </source>
</evidence>
<evidence type="ECO:0008006" key="3">
    <source>
        <dbReference type="Google" id="ProtNLM"/>
    </source>
</evidence>
<name>A0AAV5T0U1_9BILA</name>
<reference evidence="1" key="1">
    <citation type="submission" date="2023-10" db="EMBL/GenBank/DDBJ databases">
        <title>Genome assembly of Pristionchus species.</title>
        <authorList>
            <person name="Yoshida K."/>
            <person name="Sommer R.J."/>
        </authorList>
    </citation>
    <scope>NUCLEOTIDE SEQUENCE</scope>
    <source>
        <strain evidence="1">RS0144</strain>
    </source>
</reference>
<dbReference type="Gene3D" id="3.30.1370.110">
    <property type="match status" value="1"/>
</dbReference>